<dbReference type="PANTHER" id="PTHR21180">
    <property type="entry name" value="ENDONUCLEASE/EXONUCLEASE/PHOSPHATASE FAMILY DOMAIN-CONTAINING PROTEIN 1"/>
    <property type="match status" value="1"/>
</dbReference>
<sequence length="184" mass="18965">MNSAANKTKTGTVLFLVSLTLALAGWFGYTAWKETAREAASWRLANEEMRDLLAAPQGGADEQAEPAAKRPAASADSGARTAAPSESSGTGKQPAAPAPETAGSADAAAGAASKQASDGAKINLNTATAQQLDTLPGIGESKAKAIIAYRDKIGSFRSVDQLLEVKGIGEKLLAKMRPYVTVEF</sequence>
<keyword evidence="4" id="KW-1185">Reference proteome</keyword>
<dbReference type="SMART" id="SM00278">
    <property type="entry name" value="HhH1"/>
    <property type="match status" value="2"/>
</dbReference>
<evidence type="ECO:0000313" key="4">
    <source>
        <dbReference type="Proteomes" id="UP001057134"/>
    </source>
</evidence>
<dbReference type="InterPro" id="IPR051675">
    <property type="entry name" value="Endo/Exo/Phosphatase_dom_1"/>
</dbReference>
<dbReference type="InterPro" id="IPR003583">
    <property type="entry name" value="Hlx-hairpin-Hlx_DNA-bd_motif"/>
</dbReference>
<dbReference type="Gene3D" id="1.10.150.320">
    <property type="entry name" value="Photosystem II 12 kDa extrinsic protein"/>
    <property type="match status" value="1"/>
</dbReference>
<feature type="region of interest" description="Disordered" evidence="1">
    <location>
        <begin position="57"/>
        <end position="112"/>
    </location>
</feature>
<organism evidence="3 4">
    <name type="scientific">Paenibacillus konkukensis</name>
    <dbReference type="NCBI Taxonomy" id="2020716"/>
    <lineage>
        <taxon>Bacteria</taxon>
        <taxon>Bacillati</taxon>
        <taxon>Bacillota</taxon>
        <taxon>Bacilli</taxon>
        <taxon>Bacillales</taxon>
        <taxon>Paenibacillaceae</taxon>
        <taxon>Paenibacillus</taxon>
    </lineage>
</organism>
<dbReference type="InterPro" id="IPR010994">
    <property type="entry name" value="RuvA_2-like"/>
</dbReference>
<proteinExistence type="predicted"/>
<name>A0ABY4RX69_9BACL</name>
<dbReference type="Proteomes" id="UP001057134">
    <property type="component" value="Chromosome"/>
</dbReference>
<evidence type="ECO:0000313" key="3">
    <source>
        <dbReference type="EMBL" id="UQZ86946.1"/>
    </source>
</evidence>
<evidence type="ECO:0000259" key="2">
    <source>
        <dbReference type="SMART" id="SM00278"/>
    </source>
</evidence>
<dbReference type="NCBIfam" id="TIGR00426">
    <property type="entry name" value="competence protein ComEA helix-hairpin-helix repeat region"/>
    <property type="match status" value="1"/>
</dbReference>
<dbReference type="EMBL" id="CP027059">
    <property type="protein sequence ID" value="UQZ86946.1"/>
    <property type="molecule type" value="Genomic_DNA"/>
</dbReference>
<feature type="compositionally biased region" description="Low complexity" evidence="1">
    <location>
        <begin position="65"/>
        <end position="83"/>
    </location>
</feature>
<feature type="domain" description="Helix-hairpin-helix DNA-binding motif class 1" evidence="2">
    <location>
        <begin position="130"/>
        <end position="149"/>
    </location>
</feature>
<reference evidence="3" key="1">
    <citation type="submission" date="2018-02" db="EMBL/GenBank/DDBJ databases">
        <authorList>
            <person name="Kim S.-K."/>
            <person name="Jung H.-I."/>
            <person name="Lee S.-W."/>
        </authorList>
    </citation>
    <scope>NUCLEOTIDE SEQUENCE</scope>
    <source>
        <strain evidence="3">SK3146</strain>
    </source>
</reference>
<feature type="compositionally biased region" description="Low complexity" evidence="1">
    <location>
        <begin position="94"/>
        <end position="112"/>
    </location>
</feature>
<dbReference type="RefSeq" id="WP_249862444.1">
    <property type="nucleotide sequence ID" value="NZ_CP027059.1"/>
</dbReference>
<protein>
    <submittedName>
        <fullName evidence="3">ComE operon protein 1</fullName>
    </submittedName>
</protein>
<dbReference type="Pfam" id="PF12836">
    <property type="entry name" value="HHH_3"/>
    <property type="match status" value="1"/>
</dbReference>
<dbReference type="SUPFAM" id="SSF47781">
    <property type="entry name" value="RuvA domain 2-like"/>
    <property type="match status" value="1"/>
</dbReference>
<accession>A0ABY4RX69</accession>
<reference evidence="3" key="2">
    <citation type="journal article" date="2021" name="J Anim Sci Technol">
        <title>Complete genome sequence of Paenibacillus konkukensis sp. nov. SK3146 as a potential probiotic strain.</title>
        <authorList>
            <person name="Jung H.I."/>
            <person name="Park S."/>
            <person name="Niu K.M."/>
            <person name="Lee S.W."/>
            <person name="Kothari D."/>
            <person name="Yi K.J."/>
            <person name="Kim S.K."/>
        </authorList>
    </citation>
    <scope>NUCLEOTIDE SEQUENCE</scope>
    <source>
        <strain evidence="3">SK3146</strain>
    </source>
</reference>
<gene>
    <name evidence="3" type="primary">comEA</name>
    <name evidence="3" type="ORF">SK3146_06239</name>
</gene>
<feature type="domain" description="Helix-hairpin-helix DNA-binding motif class 1" evidence="2">
    <location>
        <begin position="160"/>
        <end position="179"/>
    </location>
</feature>
<dbReference type="InterPro" id="IPR004509">
    <property type="entry name" value="Competence_ComEA_HhH"/>
</dbReference>
<dbReference type="PANTHER" id="PTHR21180:SF32">
    <property type="entry name" value="ENDONUCLEASE_EXONUCLEASE_PHOSPHATASE FAMILY DOMAIN-CONTAINING PROTEIN 1"/>
    <property type="match status" value="1"/>
</dbReference>
<evidence type="ECO:0000256" key="1">
    <source>
        <dbReference type="SAM" id="MobiDB-lite"/>
    </source>
</evidence>